<evidence type="ECO:0008006" key="3">
    <source>
        <dbReference type="Google" id="ProtNLM"/>
    </source>
</evidence>
<sequence>MITRNLKRERGVARVFLTGALLILATACGGETSGGSQGPSDGGAREEAASGTPAAEATQAGGMEETTAAEAESGEAAELAKAKTSQKEIQNMLPADGKQPDPARSLPEDPPEGIEVYPATTNKLTEGPIEYDRSPPTNGEHDPLWQNCGAYERPINDRHAVHSLDHGIVWITHDPGLPAGQIETLREYGEEENVIVSPYPGQDAPVISTSWRVQLELDGADDPRLREFVDGFRNSEIAPLSGNRCAGGVGNPEIKPAA</sequence>
<reference evidence="2" key="1">
    <citation type="submission" date="2020-02" db="EMBL/GenBank/DDBJ databases">
        <authorList>
            <person name="Meier V. D."/>
        </authorList>
    </citation>
    <scope>NUCLEOTIDE SEQUENCE</scope>
    <source>
        <strain evidence="2">AVDCRST_MAG01</strain>
    </source>
</reference>
<dbReference type="EMBL" id="CADCUW010000414">
    <property type="protein sequence ID" value="CAA9434526.1"/>
    <property type="molecule type" value="Genomic_DNA"/>
</dbReference>
<feature type="compositionally biased region" description="Gly residues" evidence="1">
    <location>
        <begin position="31"/>
        <end position="41"/>
    </location>
</feature>
<dbReference type="PROSITE" id="PS51257">
    <property type="entry name" value="PROKAR_LIPOPROTEIN"/>
    <property type="match status" value="1"/>
</dbReference>
<protein>
    <recommendedName>
        <fullName evidence="3">DUF3105 domain-containing protein</fullName>
    </recommendedName>
</protein>
<feature type="compositionally biased region" description="Low complexity" evidence="1">
    <location>
        <begin position="54"/>
        <end position="79"/>
    </location>
</feature>
<gene>
    <name evidence="2" type="ORF">AVDCRST_MAG01-01-3151</name>
</gene>
<evidence type="ECO:0000256" key="1">
    <source>
        <dbReference type="SAM" id="MobiDB-lite"/>
    </source>
</evidence>
<dbReference type="Pfam" id="PF11303">
    <property type="entry name" value="DUF3105"/>
    <property type="match status" value="1"/>
</dbReference>
<dbReference type="InterPro" id="IPR021454">
    <property type="entry name" value="DUF3105"/>
</dbReference>
<organism evidence="2">
    <name type="scientific">uncultured Rubrobacteraceae bacterium</name>
    <dbReference type="NCBI Taxonomy" id="349277"/>
    <lineage>
        <taxon>Bacteria</taxon>
        <taxon>Bacillati</taxon>
        <taxon>Actinomycetota</taxon>
        <taxon>Rubrobacteria</taxon>
        <taxon>Rubrobacterales</taxon>
        <taxon>Rubrobacteraceae</taxon>
        <taxon>environmental samples</taxon>
    </lineage>
</organism>
<dbReference type="AlphaFoldDB" id="A0A6J4QDD1"/>
<proteinExistence type="predicted"/>
<name>A0A6J4QDD1_9ACTN</name>
<evidence type="ECO:0000313" key="2">
    <source>
        <dbReference type="EMBL" id="CAA9434526.1"/>
    </source>
</evidence>
<feature type="region of interest" description="Disordered" evidence="1">
    <location>
        <begin position="29"/>
        <end position="115"/>
    </location>
</feature>
<accession>A0A6J4QDD1</accession>